<dbReference type="Gramene" id="CMR390CT">
    <property type="protein sequence ID" value="CMR390CT"/>
    <property type="gene ID" value="CMR390C"/>
</dbReference>
<gene>
    <name evidence="1" type="ORF">CYME_CMR390C</name>
</gene>
<sequence>MVDRRIANSGQVRGLSSSLESTGWKALSKRKLCLVIFILLPLLNIVQTRIYSREQAHHVPAAKSPRHHDLLSLREILHLLEKHEKEIHEKHRASRDTVTVVLNVFLRPGAFRRVLDGIGSQTALQSITHVNVLALGSPFVHQYGKLLEEYRKTASWTSEVSISLVTSEPTFNPGYFGRFLLSMNLNTTFTLILDDDVVLGARYLELCLRWARSIDKHAVLGQRGARYYRNELRKRSLFGLGKRLSPNKYHDFFGEHGLLRDTDVLFSAWFLRTKWILKMFAEEPLTWATAEDIHLGMLLRQRFGIRMVALPVDPQLPEFRLNHDQSLEITNRSWSDENTALVRLRDAAVDMWLSRELHGQLLNPLLYSWTRKDVFWYSMPVKRGAGALSAYSSSQRKNRSGRLHVLWRPFACKRLRFAPNDSVPMISLPYCRRLRYRRPRIGIAKSYFGLWNSGYLADCMFWGDRNGASYHEFLGYTLDIRGQDEWILDGILYGNTYGRVRLWDVRRNALIIDEYLEQNVTLRLKRVTVVPPTTIIALFSERLDDGVRAAQRKLFDEIRILPKDGT</sequence>
<reference evidence="1 2" key="2">
    <citation type="journal article" date="2007" name="BMC Biol.">
        <title>A 100%-complete sequence reveals unusually simple genomic features in the hot-spring red alga Cyanidioschyzon merolae.</title>
        <authorList>
            <person name="Nozaki H."/>
            <person name="Takano H."/>
            <person name="Misumi O."/>
            <person name="Terasawa K."/>
            <person name="Matsuzaki M."/>
            <person name="Maruyama S."/>
            <person name="Nishida K."/>
            <person name="Yagisawa F."/>
            <person name="Yoshida Y."/>
            <person name="Fujiwara T."/>
            <person name="Takio S."/>
            <person name="Tamura K."/>
            <person name="Chung S.J."/>
            <person name="Nakamura S."/>
            <person name="Kuroiwa H."/>
            <person name="Tanaka K."/>
            <person name="Sato N."/>
            <person name="Kuroiwa T."/>
        </authorList>
    </citation>
    <scope>NUCLEOTIDE SEQUENCE [LARGE SCALE GENOMIC DNA]</scope>
    <source>
        <strain evidence="1 2">10D</strain>
    </source>
</reference>
<dbReference type="RefSeq" id="XP_005538613.1">
    <property type="nucleotide sequence ID" value="XM_005538556.1"/>
</dbReference>
<dbReference type="Gene3D" id="3.90.550.10">
    <property type="entry name" value="Spore Coat Polysaccharide Biosynthesis Protein SpsA, Chain A"/>
    <property type="match status" value="1"/>
</dbReference>
<proteinExistence type="predicted"/>
<reference evidence="1 2" key="1">
    <citation type="journal article" date="2004" name="Nature">
        <title>Genome sequence of the ultrasmall unicellular red alga Cyanidioschyzon merolae 10D.</title>
        <authorList>
            <person name="Matsuzaki M."/>
            <person name="Misumi O."/>
            <person name="Shin-i T."/>
            <person name="Maruyama S."/>
            <person name="Takahara M."/>
            <person name="Miyagishima S."/>
            <person name="Mori T."/>
            <person name="Nishida K."/>
            <person name="Yagisawa F."/>
            <person name="Nishida K."/>
            <person name="Yoshida Y."/>
            <person name="Nishimura Y."/>
            <person name="Nakao S."/>
            <person name="Kobayashi T."/>
            <person name="Momoyama Y."/>
            <person name="Higashiyama T."/>
            <person name="Minoda A."/>
            <person name="Sano M."/>
            <person name="Nomoto H."/>
            <person name="Oishi K."/>
            <person name="Hayashi H."/>
            <person name="Ohta F."/>
            <person name="Nishizaka S."/>
            <person name="Haga S."/>
            <person name="Miura S."/>
            <person name="Morishita T."/>
            <person name="Kabeya Y."/>
            <person name="Terasawa K."/>
            <person name="Suzuki Y."/>
            <person name="Ishii Y."/>
            <person name="Asakawa S."/>
            <person name="Takano H."/>
            <person name="Ohta N."/>
            <person name="Kuroiwa H."/>
            <person name="Tanaka K."/>
            <person name="Shimizu N."/>
            <person name="Sugano S."/>
            <person name="Sato N."/>
            <person name="Nozaki H."/>
            <person name="Ogasawara N."/>
            <person name="Kohara Y."/>
            <person name="Kuroiwa T."/>
        </authorList>
    </citation>
    <scope>NUCLEOTIDE SEQUENCE [LARGE SCALE GENOMIC DNA]</scope>
    <source>
        <strain evidence="1 2">10D</strain>
    </source>
</reference>
<dbReference type="KEGG" id="cme:CYME_CMR390C"/>
<accession>M1VH33</accession>
<evidence type="ECO:0000313" key="2">
    <source>
        <dbReference type="Proteomes" id="UP000007014"/>
    </source>
</evidence>
<dbReference type="InterPro" id="IPR029044">
    <property type="entry name" value="Nucleotide-diphossugar_trans"/>
</dbReference>
<protein>
    <submittedName>
        <fullName evidence="1">Uncharacterized protein</fullName>
    </submittedName>
</protein>
<name>M1VH33_CYAM1</name>
<dbReference type="STRING" id="280699.M1VH33"/>
<dbReference type="OrthoDB" id="2020070at2759"/>
<evidence type="ECO:0000313" key="1">
    <source>
        <dbReference type="EMBL" id="BAM82577.1"/>
    </source>
</evidence>
<dbReference type="AlphaFoldDB" id="M1VH33"/>
<dbReference type="HOGENOM" id="CLU_481796_0_0_1"/>
<organism evidence="1 2">
    <name type="scientific">Cyanidioschyzon merolae (strain NIES-3377 / 10D)</name>
    <name type="common">Unicellular red alga</name>
    <dbReference type="NCBI Taxonomy" id="280699"/>
    <lineage>
        <taxon>Eukaryota</taxon>
        <taxon>Rhodophyta</taxon>
        <taxon>Bangiophyceae</taxon>
        <taxon>Cyanidiales</taxon>
        <taxon>Cyanidiaceae</taxon>
        <taxon>Cyanidioschyzon</taxon>
    </lineage>
</organism>
<dbReference type="EMBL" id="AP006500">
    <property type="protein sequence ID" value="BAM82577.1"/>
    <property type="molecule type" value="Genomic_DNA"/>
</dbReference>
<keyword evidence="2" id="KW-1185">Reference proteome</keyword>
<dbReference type="GeneID" id="16997038"/>
<dbReference type="SUPFAM" id="SSF53448">
    <property type="entry name" value="Nucleotide-diphospho-sugar transferases"/>
    <property type="match status" value="1"/>
</dbReference>
<dbReference type="Proteomes" id="UP000007014">
    <property type="component" value="Chromosome 18"/>
</dbReference>